<dbReference type="Proteomes" id="UP000266841">
    <property type="component" value="Unassembled WGS sequence"/>
</dbReference>
<keyword evidence="3" id="KW-1185">Reference proteome</keyword>
<evidence type="ECO:0000313" key="2">
    <source>
        <dbReference type="EMBL" id="EJK56097.1"/>
    </source>
</evidence>
<name>K0SBJ2_THAOC</name>
<accession>K0SBJ2</accession>
<organism evidence="2 3">
    <name type="scientific">Thalassiosira oceanica</name>
    <name type="common">Marine diatom</name>
    <dbReference type="NCBI Taxonomy" id="159749"/>
    <lineage>
        <taxon>Eukaryota</taxon>
        <taxon>Sar</taxon>
        <taxon>Stramenopiles</taxon>
        <taxon>Ochrophyta</taxon>
        <taxon>Bacillariophyta</taxon>
        <taxon>Coscinodiscophyceae</taxon>
        <taxon>Thalassiosirophycidae</taxon>
        <taxon>Thalassiosirales</taxon>
        <taxon>Thalassiosiraceae</taxon>
        <taxon>Thalassiosira</taxon>
    </lineage>
</organism>
<dbReference type="EMBL" id="AGNL01032432">
    <property type="protein sequence ID" value="EJK56097.1"/>
    <property type="molecule type" value="Genomic_DNA"/>
</dbReference>
<gene>
    <name evidence="2" type="ORF">THAOC_24081</name>
</gene>
<reference evidence="2 3" key="1">
    <citation type="journal article" date="2012" name="Genome Biol.">
        <title>Genome and low-iron response of an oceanic diatom adapted to chronic iron limitation.</title>
        <authorList>
            <person name="Lommer M."/>
            <person name="Specht M."/>
            <person name="Roy A.S."/>
            <person name="Kraemer L."/>
            <person name="Andreson R."/>
            <person name="Gutowska M.A."/>
            <person name="Wolf J."/>
            <person name="Bergner S.V."/>
            <person name="Schilhabel M.B."/>
            <person name="Klostermeier U.C."/>
            <person name="Beiko R.G."/>
            <person name="Rosenstiel P."/>
            <person name="Hippler M."/>
            <person name="Laroche J."/>
        </authorList>
    </citation>
    <scope>NUCLEOTIDE SEQUENCE [LARGE SCALE GENOMIC DNA]</scope>
    <source>
        <strain evidence="2 3">CCMP1005</strain>
    </source>
</reference>
<dbReference type="OrthoDB" id="8118845at2759"/>
<proteinExistence type="predicted"/>
<dbReference type="AlphaFoldDB" id="K0SBJ2"/>
<protein>
    <submittedName>
        <fullName evidence="2">Uncharacterized protein</fullName>
    </submittedName>
</protein>
<feature type="region of interest" description="Disordered" evidence="1">
    <location>
        <begin position="200"/>
        <end position="225"/>
    </location>
</feature>
<evidence type="ECO:0000256" key="1">
    <source>
        <dbReference type="SAM" id="MobiDB-lite"/>
    </source>
</evidence>
<feature type="non-terminal residue" evidence="2">
    <location>
        <position position="1"/>
    </location>
</feature>
<comment type="caution">
    <text evidence="2">The sequence shown here is derived from an EMBL/GenBank/DDBJ whole genome shotgun (WGS) entry which is preliminary data.</text>
</comment>
<sequence>LGSVGLRWVLCKGHGEGQTRQRGRDPRVLRRVTVERQHATSISVTLTLVESIVRGEKLDMLAHERQMKETRKSERYVRAMDEESLVVQLGQKKPSLKNKLVRASNSGTWLSEIPNNLCDNILSAVEFRDNIRLRYGLVPLNLEPFCDGCGKRADVEHYLSCPVGGLRNLRHDQLGRMFATHAKDALSKAYVRREPRTIPSAVNKDKTGTPMLQEQTQPPLKPEDVKTERVATCQSTASGIQVPIVCLTFASLIPRPNPIGRKTLERFLKPRRRRRKTSILGNVWRGGSTSPPWFSLSTAWQEKKPRRIN</sequence>
<evidence type="ECO:0000313" key="3">
    <source>
        <dbReference type="Proteomes" id="UP000266841"/>
    </source>
</evidence>